<dbReference type="KEGG" id="cyj:Cyan7822_3723"/>
<feature type="transmembrane region" description="Helical" evidence="1">
    <location>
        <begin position="340"/>
        <end position="361"/>
    </location>
</feature>
<dbReference type="EMBL" id="CP002198">
    <property type="protein sequence ID" value="ADN15659.1"/>
    <property type="molecule type" value="Genomic_DNA"/>
</dbReference>
<feature type="transmembrane region" description="Helical" evidence="1">
    <location>
        <begin position="115"/>
        <end position="134"/>
    </location>
</feature>
<dbReference type="Proteomes" id="UP000008206">
    <property type="component" value="Chromosome"/>
</dbReference>
<feature type="transmembrane region" description="Helical" evidence="1">
    <location>
        <begin position="398"/>
        <end position="419"/>
    </location>
</feature>
<feature type="transmembrane region" description="Helical" evidence="1">
    <location>
        <begin position="373"/>
        <end position="392"/>
    </location>
</feature>
<evidence type="ECO:0000256" key="1">
    <source>
        <dbReference type="SAM" id="Phobius"/>
    </source>
</evidence>
<name>E0UH60_GLOV7</name>
<dbReference type="STRING" id="497965.Cyan7822_3723"/>
<evidence type="ECO:0000313" key="2">
    <source>
        <dbReference type="EMBL" id="ADN15659.1"/>
    </source>
</evidence>
<feature type="transmembrane region" description="Helical" evidence="1">
    <location>
        <begin position="302"/>
        <end position="320"/>
    </location>
</feature>
<dbReference type="AlphaFoldDB" id="E0UH60"/>
<reference evidence="3" key="1">
    <citation type="journal article" date="2011" name="MBio">
        <title>Novel metabolic attributes of the genus Cyanothece, comprising a group of unicellular nitrogen-fixing Cyanobacteria.</title>
        <authorList>
            <person name="Bandyopadhyay A."/>
            <person name="Elvitigala T."/>
            <person name="Welsh E."/>
            <person name="Stockel J."/>
            <person name="Liberton M."/>
            <person name="Min H."/>
            <person name="Sherman L.A."/>
            <person name="Pakrasi H.B."/>
        </authorList>
    </citation>
    <scope>NUCLEOTIDE SEQUENCE [LARGE SCALE GENOMIC DNA]</scope>
    <source>
        <strain evidence="3">PCC 7822</strain>
    </source>
</reference>
<dbReference type="RefSeq" id="WP_013323728.1">
    <property type="nucleotide sequence ID" value="NC_014501.1"/>
</dbReference>
<gene>
    <name evidence="2" type="ordered locus">Cyan7822_3723</name>
</gene>
<dbReference type="HOGENOM" id="CLU_605085_0_0_3"/>
<feature type="transmembrane region" description="Helical" evidence="1">
    <location>
        <begin position="209"/>
        <end position="230"/>
    </location>
</feature>
<sequence>MKKPFRFSNGKVAYSAERLIALCDQKENTKFARRHLKKGDFERWLHYMGEIDLCELANSSKDNLEKFLEDSYKILNEKYYIKYLPAFDKAIEIMLKEYETLRNEILQAFQERLQLNLLGLAAIFTLAGLGLAPLPNLLTTEITTVTEPGYLHSFFSHQFLYDSVNSSIGNTDLPSKQPIQSQKQTQDNTNDQEKLKIIRTTDSSTVPRAIIPCVIIFNWLIPIVALYMSYKNIKLFSKTIAIGEYIKNIIECRIKNIYEIFNIHDNSKYNILKQIKIPLTWERFVADNYNSTTSSYIRDQEILYVLLLLLVGISAVSFLGGTFLMNLEYTEQQYLNLPKFLYTFVKIAIFFIILLLISIFLNSLFVKKDQKPILTLLIFVIDVLVFLIFKLVTKESLTNVLLIYSPLTIIQFLVSEFFLKKENEWNGTKIREQISEQMKDTTNYIKDLWKDK</sequence>
<evidence type="ECO:0000313" key="3">
    <source>
        <dbReference type="Proteomes" id="UP000008206"/>
    </source>
</evidence>
<keyword evidence="1" id="KW-1133">Transmembrane helix</keyword>
<keyword evidence="1" id="KW-0472">Membrane</keyword>
<organism evidence="2 3">
    <name type="scientific">Gloeothece verrucosa (strain PCC 7822)</name>
    <name type="common">Cyanothece sp. (strain PCC 7822)</name>
    <dbReference type="NCBI Taxonomy" id="497965"/>
    <lineage>
        <taxon>Bacteria</taxon>
        <taxon>Bacillati</taxon>
        <taxon>Cyanobacteriota</taxon>
        <taxon>Cyanophyceae</taxon>
        <taxon>Oscillatoriophycideae</taxon>
        <taxon>Chroococcales</taxon>
        <taxon>Aphanothecaceae</taxon>
        <taxon>Gloeothece</taxon>
        <taxon>Gloeothece verrucosa</taxon>
    </lineage>
</organism>
<accession>E0UH60</accession>
<dbReference type="OrthoDB" id="583630at2"/>
<proteinExistence type="predicted"/>
<keyword evidence="3" id="KW-1185">Reference proteome</keyword>
<protein>
    <submittedName>
        <fullName evidence="2">Uncharacterized protein</fullName>
    </submittedName>
</protein>
<keyword evidence="1" id="KW-0812">Transmembrane</keyword>